<reference evidence="1" key="2">
    <citation type="journal article" date="2015" name="Fish Shellfish Immunol.">
        <title>Early steps in the European eel (Anguilla anguilla)-Vibrio vulnificus interaction in the gills: Role of the RtxA13 toxin.</title>
        <authorList>
            <person name="Callol A."/>
            <person name="Pajuelo D."/>
            <person name="Ebbesson L."/>
            <person name="Teles M."/>
            <person name="MacKenzie S."/>
            <person name="Amaro C."/>
        </authorList>
    </citation>
    <scope>NUCLEOTIDE SEQUENCE</scope>
</reference>
<protein>
    <submittedName>
        <fullName evidence="1">Uncharacterized protein</fullName>
    </submittedName>
</protein>
<name>A0A0E9V0U6_ANGAN</name>
<reference evidence="1" key="1">
    <citation type="submission" date="2014-11" db="EMBL/GenBank/DDBJ databases">
        <authorList>
            <person name="Amaro Gonzalez C."/>
        </authorList>
    </citation>
    <scope>NUCLEOTIDE SEQUENCE</scope>
</reference>
<dbReference type="AlphaFoldDB" id="A0A0E9V0U6"/>
<evidence type="ECO:0000313" key="1">
    <source>
        <dbReference type="EMBL" id="JAH71677.1"/>
    </source>
</evidence>
<dbReference type="EMBL" id="GBXM01036900">
    <property type="protein sequence ID" value="JAH71677.1"/>
    <property type="molecule type" value="Transcribed_RNA"/>
</dbReference>
<sequence length="26" mass="2917">MDSAWPIRSIIVIRTNASAGYSTYED</sequence>
<accession>A0A0E9V0U6</accession>
<organism evidence="1">
    <name type="scientific">Anguilla anguilla</name>
    <name type="common">European freshwater eel</name>
    <name type="synonym">Muraena anguilla</name>
    <dbReference type="NCBI Taxonomy" id="7936"/>
    <lineage>
        <taxon>Eukaryota</taxon>
        <taxon>Metazoa</taxon>
        <taxon>Chordata</taxon>
        <taxon>Craniata</taxon>
        <taxon>Vertebrata</taxon>
        <taxon>Euteleostomi</taxon>
        <taxon>Actinopterygii</taxon>
        <taxon>Neopterygii</taxon>
        <taxon>Teleostei</taxon>
        <taxon>Anguilliformes</taxon>
        <taxon>Anguillidae</taxon>
        <taxon>Anguilla</taxon>
    </lineage>
</organism>
<proteinExistence type="predicted"/>